<feature type="transmembrane region" description="Helical" evidence="1">
    <location>
        <begin position="12"/>
        <end position="33"/>
    </location>
</feature>
<keyword evidence="1" id="KW-1133">Transmembrane helix</keyword>
<evidence type="ECO:0000313" key="3">
    <source>
        <dbReference type="Proteomes" id="UP000231263"/>
    </source>
</evidence>
<dbReference type="Proteomes" id="UP000231263">
    <property type="component" value="Unassembled WGS sequence"/>
</dbReference>
<organism evidence="2 3">
    <name type="scientific">Candidatus Uhrbacteria bacterium CG_4_9_14_3_um_filter_41_35</name>
    <dbReference type="NCBI Taxonomy" id="1975034"/>
    <lineage>
        <taxon>Bacteria</taxon>
        <taxon>Candidatus Uhriibacteriota</taxon>
    </lineage>
</organism>
<protein>
    <submittedName>
        <fullName evidence="2">Uncharacterized protein</fullName>
    </submittedName>
</protein>
<keyword evidence="1" id="KW-0472">Membrane</keyword>
<keyword evidence="1" id="KW-0812">Transmembrane</keyword>
<reference evidence="3" key="1">
    <citation type="submission" date="2017-09" db="EMBL/GenBank/DDBJ databases">
        <title>Depth-based differentiation of microbial function through sediment-hosted aquifers and enrichment of novel symbionts in the deep terrestrial subsurface.</title>
        <authorList>
            <person name="Probst A.J."/>
            <person name="Ladd B."/>
            <person name="Jarett J.K."/>
            <person name="Geller-Mcgrath D.E."/>
            <person name="Sieber C.M.K."/>
            <person name="Emerson J.B."/>
            <person name="Anantharaman K."/>
            <person name="Thomas B.C."/>
            <person name="Malmstrom R."/>
            <person name="Stieglmeier M."/>
            <person name="Klingl A."/>
            <person name="Woyke T."/>
            <person name="Ryan C.M."/>
            <person name="Banfield J.F."/>
        </authorList>
    </citation>
    <scope>NUCLEOTIDE SEQUENCE [LARGE SCALE GENOMIC DNA]</scope>
</reference>
<accession>A0A2M7XF46</accession>
<sequence>MIQIFWSRYAPRVIILILTINKISFSLTVLFTYSCVLRQLLECGGKMLHRLFAVSSVLPIADPGSLALVPIKGSENLYVDSSSFCNNEGDAIQVIVEETNLGLVFRLPREAGSVLRNVPRSVKKAIRYWHASLVVEDPDFVDQNKIETMIHPKGHTGIKVTVSYDSVTFLIRAQSERKARFLTEQCLLNKVEYRLLYNRLEEFEAKASKTWSNNLAKDANQLCLALNRWTNGQTIYTKYFPELIQTPNGALIQTAYKHEELLLATVLYQGEPLTVMFGPRDFRTQFLNMVLCGYLKQVRLTSVQEKLLKRLLDALFAKQFLDRRKEQSL</sequence>
<proteinExistence type="predicted"/>
<name>A0A2M7XF46_9BACT</name>
<comment type="caution">
    <text evidence="2">The sequence shown here is derived from an EMBL/GenBank/DDBJ whole genome shotgun (WGS) entry which is preliminary data.</text>
</comment>
<evidence type="ECO:0000313" key="2">
    <source>
        <dbReference type="EMBL" id="PJA46475.1"/>
    </source>
</evidence>
<gene>
    <name evidence="2" type="ORF">CO173_01785</name>
</gene>
<dbReference type="AlphaFoldDB" id="A0A2M7XF46"/>
<dbReference type="EMBL" id="PFWT01000009">
    <property type="protein sequence ID" value="PJA46475.1"/>
    <property type="molecule type" value="Genomic_DNA"/>
</dbReference>
<evidence type="ECO:0000256" key="1">
    <source>
        <dbReference type="SAM" id="Phobius"/>
    </source>
</evidence>